<feature type="domain" description="Carrier" evidence="5">
    <location>
        <begin position="1051"/>
        <end position="1126"/>
    </location>
</feature>
<dbReference type="PROSITE" id="PS00012">
    <property type="entry name" value="PHOSPHOPANTETHEINE"/>
    <property type="match status" value="1"/>
</dbReference>
<dbReference type="InterPro" id="IPR020845">
    <property type="entry name" value="AMP-binding_CS"/>
</dbReference>
<dbReference type="Pfam" id="PF18563">
    <property type="entry name" value="TubC_N"/>
    <property type="match status" value="1"/>
</dbReference>
<dbReference type="Pfam" id="PF00550">
    <property type="entry name" value="PP-binding"/>
    <property type="match status" value="1"/>
</dbReference>
<dbReference type="InterPro" id="IPR006162">
    <property type="entry name" value="Ppantetheine_attach_site"/>
</dbReference>
<dbReference type="InterPro" id="IPR044894">
    <property type="entry name" value="TubC_N_sf"/>
</dbReference>
<proteinExistence type="inferred from homology"/>
<gene>
    <name evidence="6" type="primary">tycC_3</name>
    <name evidence="6" type="ORF">DPBNPPHM_03552</name>
</gene>
<dbReference type="FunFam" id="3.30.300.30:FF:000010">
    <property type="entry name" value="Enterobactin synthetase component F"/>
    <property type="match status" value="1"/>
</dbReference>
<dbReference type="PROSITE" id="PS00455">
    <property type="entry name" value="AMP_BINDING"/>
    <property type="match status" value="1"/>
</dbReference>
<dbReference type="Gene3D" id="1.10.1200.10">
    <property type="entry name" value="ACP-like"/>
    <property type="match status" value="1"/>
</dbReference>
<dbReference type="InterPro" id="IPR000873">
    <property type="entry name" value="AMP-dep_synth/lig_dom"/>
</dbReference>
<evidence type="ECO:0000256" key="3">
    <source>
        <dbReference type="ARBA" id="ARBA00022450"/>
    </source>
</evidence>
<dbReference type="NCBIfam" id="TIGR01733">
    <property type="entry name" value="AA-adenyl-dom"/>
    <property type="match status" value="1"/>
</dbReference>
<sequence>MTIVSLIAQLAEQDIRLWLEDGQLRYSAPEGAMTPDVIGQIRSQKDAIMRFLAQSDASGANSIDKLDYQTGDLLPVSAAQQRLWFLQQLEPQNTAYHIHAALKLTGQLHTELLSKACAEVAGRHEILRTAYQADTRNNGQVQQQVVPYHNRPIDVINSTEASLINDLDHERCRSFDLAAGDVFRVVLLRLADDQHVFCFTIHHIAADGWSLGIFVNELITCYEALQAGMPAPLPALERQYADYAAWLNTDTQQQAQTKQLEYWQSTLQGVPNLALPLDHARSLEQGNEARYVDAVIDPTTLDALQALAKSHDATLFMVLMTAYASLLKRYCQQNDFCIGTPIAGRNAQQLEPLIGCFVNVLAMRFELDDAATFAEALAQHKTQSTAAFAHQDVPFERIVNTLVKTRDLTITPLFQTMLSLQSAEFANTRELSNFSISPIEQDSAAAQFDLKLTANEINKGMSLRFEYKTALFNTATVEQMALHFSALLKAIIANPEQRIDDIALMQDTDVTAALALDTFNATTTELPPHRLIHQAIEQQAATTPSAMAVSCDQYTLTYQALNQQANQLAHYLQQQGVTPNSAVGICLQRSSQMTVALLAVLKAGVAYVPMDPGFPAERLAFMTQELQQAAGMSVLLTDKLNAPSITAAGIATQPGLQICLLDQLELATLTTDNLALAHPQANDSLFNIIYTSGSTGTPKGVMVPHEGIFNRLQWMQKTYPLTADDKVLQKTPYSFDVSVWEFFWPLMNGASCHFAQPEEHKDPQAIAHRIQQHGITTCHFVPSMLGAFLAHSDAAACNSLKQVFCSGEALQLDHESSFFHCLPKAKLHNLYGPTEASVDVSYYPCSTHNNRASVPIGKPIDNIQLHILDKNLRPMPQGLAGELCIGGIGLAQGYLARETLTANAFVKNPYHSQGHPSERLYRTGDLVRQDDDGNLIYLGRIDHQVKIRGNRIELGDIEATIARCDGVREAVVCARGNGADQQLVGYLLTDTGADVDTATVNHALQQQLPAYMQPAALIVMDTWPLSPNGKINRNKLPDPDWQALNQTPFVAPTTDTEIRLADIWSEVLEIDQVGINDSFFALGGHSLTATAAIAKAQEAFGVEIPLKDIFQSPTINAIAAQIDNALVEQSVFTATEATDDDDDDLESFVL</sequence>
<dbReference type="GO" id="GO:0005737">
    <property type="term" value="C:cytoplasm"/>
    <property type="evidence" value="ECO:0007669"/>
    <property type="project" value="TreeGrafter"/>
</dbReference>
<comment type="similarity">
    <text evidence="2">Belongs to the ATP-dependent AMP-binding enzyme family.</text>
</comment>
<dbReference type="Gene3D" id="1.10.10.1830">
    <property type="entry name" value="Non-ribosomal peptide synthase, adenylation domain"/>
    <property type="match status" value="1"/>
</dbReference>
<dbReference type="SUPFAM" id="SSF56801">
    <property type="entry name" value="Acetyl-CoA synthetase-like"/>
    <property type="match status" value="1"/>
</dbReference>
<dbReference type="AlphaFoldDB" id="A0A5S9P3H6"/>
<dbReference type="InterPro" id="IPR036736">
    <property type="entry name" value="ACP-like_sf"/>
</dbReference>
<accession>A0A5S9P3H6</accession>
<dbReference type="Gene3D" id="3.30.559.10">
    <property type="entry name" value="Chloramphenicol acetyltransferase-like domain"/>
    <property type="match status" value="1"/>
</dbReference>
<dbReference type="InterPro" id="IPR001242">
    <property type="entry name" value="Condensation_dom"/>
</dbReference>
<evidence type="ECO:0000313" key="7">
    <source>
        <dbReference type="Proteomes" id="UP000434580"/>
    </source>
</evidence>
<comment type="cofactor">
    <cofactor evidence="1">
        <name>pantetheine 4'-phosphate</name>
        <dbReference type="ChEBI" id="CHEBI:47942"/>
    </cofactor>
</comment>
<dbReference type="Proteomes" id="UP000434580">
    <property type="component" value="Unassembled WGS sequence"/>
</dbReference>
<dbReference type="PANTHER" id="PTHR45527">
    <property type="entry name" value="NONRIBOSOMAL PEPTIDE SYNTHETASE"/>
    <property type="match status" value="1"/>
</dbReference>
<evidence type="ECO:0000256" key="4">
    <source>
        <dbReference type="ARBA" id="ARBA00022553"/>
    </source>
</evidence>
<dbReference type="SMART" id="SM00823">
    <property type="entry name" value="PKS_PP"/>
    <property type="match status" value="1"/>
</dbReference>
<dbReference type="InterPro" id="IPR023213">
    <property type="entry name" value="CAT-like_dom_sf"/>
</dbReference>
<dbReference type="FunFam" id="3.40.50.12780:FF:000012">
    <property type="entry name" value="Non-ribosomal peptide synthetase"/>
    <property type="match status" value="1"/>
</dbReference>
<dbReference type="InterPro" id="IPR045851">
    <property type="entry name" value="AMP-bd_C_sf"/>
</dbReference>
<keyword evidence="4" id="KW-0597">Phosphoprotein</keyword>
<dbReference type="PROSITE" id="PS50075">
    <property type="entry name" value="CARRIER"/>
    <property type="match status" value="1"/>
</dbReference>
<dbReference type="Pfam" id="PF00501">
    <property type="entry name" value="AMP-binding"/>
    <property type="match status" value="1"/>
</dbReference>
<reference evidence="6 7" key="1">
    <citation type="submission" date="2019-11" db="EMBL/GenBank/DDBJ databases">
        <authorList>
            <person name="Holert J."/>
        </authorList>
    </citation>
    <scope>NUCLEOTIDE SEQUENCE [LARGE SCALE GENOMIC DNA]</scope>
    <source>
        <strain evidence="6">BC5_2</strain>
    </source>
</reference>
<dbReference type="GO" id="GO:0043041">
    <property type="term" value="P:amino acid activation for nonribosomal peptide biosynthetic process"/>
    <property type="evidence" value="ECO:0007669"/>
    <property type="project" value="TreeGrafter"/>
</dbReference>
<dbReference type="FunFam" id="3.40.50.980:FF:000002">
    <property type="entry name" value="Enterobactin synthetase component F"/>
    <property type="match status" value="1"/>
</dbReference>
<dbReference type="Gene3D" id="3.30.300.30">
    <property type="match status" value="1"/>
</dbReference>
<name>A0A5S9P3H6_9GAMM</name>
<dbReference type="Gene3D" id="3.30.559.30">
    <property type="entry name" value="Nonribosomal peptide synthetase, condensation domain"/>
    <property type="match status" value="1"/>
</dbReference>
<keyword evidence="3" id="KW-0596">Phosphopantetheine</keyword>
<dbReference type="SUPFAM" id="SSF52777">
    <property type="entry name" value="CoA-dependent acyltransferases"/>
    <property type="match status" value="2"/>
</dbReference>
<dbReference type="FunFam" id="1.10.1200.10:FF:000005">
    <property type="entry name" value="Nonribosomal peptide synthetase 1"/>
    <property type="match status" value="1"/>
</dbReference>
<evidence type="ECO:0000259" key="5">
    <source>
        <dbReference type="PROSITE" id="PS50075"/>
    </source>
</evidence>
<evidence type="ECO:0000256" key="1">
    <source>
        <dbReference type="ARBA" id="ARBA00001957"/>
    </source>
</evidence>
<dbReference type="Gene3D" id="2.30.38.10">
    <property type="entry name" value="Luciferase, Domain 3"/>
    <property type="match status" value="1"/>
</dbReference>
<dbReference type="InterPro" id="IPR041464">
    <property type="entry name" value="TubC_N"/>
</dbReference>
<dbReference type="PANTHER" id="PTHR45527:SF1">
    <property type="entry name" value="FATTY ACID SYNTHASE"/>
    <property type="match status" value="1"/>
</dbReference>
<dbReference type="FunFam" id="3.40.50.980:FF:000001">
    <property type="entry name" value="Non-ribosomal peptide synthetase"/>
    <property type="match status" value="1"/>
</dbReference>
<dbReference type="InterPro" id="IPR020806">
    <property type="entry name" value="PKS_PP-bd"/>
</dbReference>
<organism evidence="6 7">
    <name type="scientific">BD1-7 clade bacterium</name>
    <dbReference type="NCBI Taxonomy" id="2029982"/>
    <lineage>
        <taxon>Bacteria</taxon>
        <taxon>Pseudomonadati</taxon>
        <taxon>Pseudomonadota</taxon>
        <taxon>Gammaproteobacteria</taxon>
        <taxon>Cellvibrionales</taxon>
        <taxon>Spongiibacteraceae</taxon>
        <taxon>BD1-7 clade</taxon>
    </lineage>
</organism>
<evidence type="ECO:0000313" key="6">
    <source>
        <dbReference type="EMBL" id="CAA0097849.1"/>
    </source>
</evidence>
<dbReference type="SUPFAM" id="SSF47336">
    <property type="entry name" value="ACP-like"/>
    <property type="match status" value="1"/>
</dbReference>
<dbReference type="Gene3D" id="3.40.50.980">
    <property type="match status" value="2"/>
</dbReference>
<protein>
    <submittedName>
        <fullName evidence="6">Tyrocidine synthase 3</fullName>
    </submittedName>
</protein>
<dbReference type="EMBL" id="CACSII010000006">
    <property type="protein sequence ID" value="CAA0097849.1"/>
    <property type="molecule type" value="Genomic_DNA"/>
</dbReference>
<dbReference type="GO" id="GO:0003824">
    <property type="term" value="F:catalytic activity"/>
    <property type="evidence" value="ECO:0007669"/>
    <property type="project" value="InterPro"/>
</dbReference>
<dbReference type="GO" id="GO:0044550">
    <property type="term" value="P:secondary metabolite biosynthetic process"/>
    <property type="evidence" value="ECO:0007669"/>
    <property type="project" value="UniProtKB-ARBA"/>
</dbReference>
<evidence type="ECO:0000256" key="2">
    <source>
        <dbReference type="ARBA" id="ARBA00006432"/>
    </source>
</evidence>
<dbReference type="InterPro" id="IPR009081">
    <property type="entry name" value="PP-bd_ACP"/>
</dbReference>
<dbReference type="OrthoDB" id="9803665at2"/>
<dbReference type="CDD" id="cd19531">
    <property type="entry name" value="LCL_NRPS-like"/>
    <property type="match status" value="1"/>
</dbReference>
<dbReference type="CDD" id="cd05930">
    <property type="entry name" value="A_NRPS"/>
    <property type="match status" value="1"/>
</dbReference>
<dbReference type="InterPro" id="IPR010071">
    <property type="entry name" value="AA_adenyl_dom"/>
</dbReference>
<dbReference type="Pfam" id="PF13193">
    <property type="entry name" value="AMP-binding_C"/>
    <property type="match status" value="1"/>
</dbReference>
<dbReference type="GO" id="GO:0031177">
    <property type="term" value="F:phosphopantetheine binding"/>
    <property type="evidence" value="ECO:0007669"/>
    <property type="project" value="InterPro"/>
</dbReference>
<dbReference type="InterPro" id="IPR025110">
    <property type="entry name" value="AMP-bd_C"/>
</dbReference>
<dbReference type="Pfam" id="PF00668">
    <property type="entry name" value="Condensation"/>
    <property type="match status" value="1"/>
</dbReference>